<keyword evidence="7" id="KW-0418">Kinase</keyword>
<evidence type="ECO:0000256" key="4">
    <source>
        <dbReference type="SAM" id="MobiDB-lite"/>
    </source>
</evidence>
<dbReference type="SUPFAM" id="SSF55781">
    <property type="entry name" value="GAF domain-like"/>
    <property type="match status" value="1"/>
</dbReference>
<accession>A0A2S9YJG4</accession>
<dbReference type="Pfam" id="PF00512">
    <property type="entry name" value="HisKA"/>
    <property type="match status" value="1"/>
</dbReference>
<dbReference type="SUPFAM" id="SSF52540">
    <property type="entry name" value="P-loop containing nucleoside triphosphate hydrolases"/>
    <property type="match status" value="1"/>
</dbReference>
<dbReference type="InterPro" id="IPR029016">
    <property type="entry name" value="GAF-like_dom_sf"/>
</dbReference>
<dbReference type="SUPFAM" id="SSF47384">
    <property type="entry name" value="Homodimeric domain of signal transducing histidine kinase"/>
    <property type="match status" value="1"/>
</dbReference>
<dbReference type="Pfam" id="PF00069">
    <property type="entry name" value="Pkinase"/>
    <property type="match status" value="1"/>
</dbReference>
<evidence type="ECO:0000259" key="5">
    <source>
        <dbReference type="PROSITE" id="PS50011"/>
    </source>
</evidence>
<evidence type="ECO:0000313" key="8">
    <source>
        <dbReference type="Proteomes" id="UP000238823"/>
    </source>
</evidence>
<evidence type="ECO:0000256" key="2">
    <source>
        <dbReference type="ARBA" id="ARBA00012438"/>
    </source>
</evidence>
<dbReference type="CDD" id="cd00082">
    <property type="entry name" value="HisKA"/>
    <property type="match status" value="1"/>
</dbReference>
<dbReference type="PROSITE" id="PS50109">
    <property type="entry name" value="HIS_KIN"/>
    <property type="match status" value="1"/>
</dbReference>
<dbReference type="SMART" id="SM00220">
    <property type="entry name" value="S_TKc"/>
    <property type="match status" value="1"/>
</dbReference>
<dbReference type="InterPro" id="IPR004358">
    <property type="entry name" value="Sig_transdc_His_kin-like_C"/>
</dbReference>
<dbReference type="OrthoDB" id="5521237at2"/>
<dbReference type="SMART" id="SM00387">
    <property type="entry name" value="HATPase_c"/>
    <property type="match status" value="1"/>
</dbReference>
<comment type="caution">
    <text evidence="7">The sequence shown here is derived from an EMBL/GenBank/DDBJ whole genome shotgun (WGS) entry which is preliminary data.</text>
</comment>
<dbReference type="InterPro" id="IPR036097">
    <property type="entry name" value="HisK_dim/P_sf"/>
</dbReference>
<comment type="catalytic activity">
    <reaction evidence="1">
        <text>ATP + protein L-histidine = ADP + protein N-phospho-L-histidine.</text>
        <dbReference type="EC" id="2.7.13.3"/>
    </reaction>
</comment>
<dbReference type="Gene3D" id="3.30.450.20">
    <property type="entry name" value="PAS domain"/>
    <property type="match status" value="1"/>
</dbReference>
<dbReference type="SUPFAM" id="SSF56112">
    <property type="entry name" value="Protein kinase-like (PK-like)"/>
    <property type="match status" value="1"/>
</dbReference>
<dbReference type="EMBL" id="PVNL01000096">
    <property type="protein sequence ID" value="PRQ05245.1"/>
    <property type="molecule type" value="Genomic_DNA"/>
</dbReference>
<evidence type="ECO:0000313" key="7">
    <source>
        <dbReference type="EMBL" id="PRQ05245.1"/>
    </source>
</evidence>
<feature type="region of interest" description="Disordered" evidence="4">
    <location>
        <begin position="1614"/>
        <end position="1648"/>
    </location>
</feature>
<sequence length="1912" mass="207684">MNLPLPEYRVIRLLRGSGHARVYEAVSERDGRRVVAKVYDIEHASVEDRVLHEFELIERLDIPGVVVARELRRAGDQLVLVLDHVPGVNLREYAGGEALPLPRFWPIALALADILTQTHASRVIHRDIKPTNVIVGESGDIHLIDFGISVLLESERRHLYDLDVLAGTLPYVSPEQTGRTNRAVDLRSDLYSLGVTLYELLTGRVPFVDQAPLELIHAHLARTPEPPVSLRPSLPASLSRLVMKLLEKAPEHRYQTAAGLAADLRSVRDLDQGDQGDQGADSDHAFVLGTADVTARLALPHQLYGREDEQAALRSDHRAVVESGTTRALLVTGPVGIGKSALVSELELAVADGSGYLARGGFDEQRGLPYSGFIDALTGLLDQLLTESDAHLAGWRSRLREGLGSLASVAVELLPSLALVLDLELPPPLELEPIEARNRLRITLTRLIASLSDPARPLVLVLEDLHRADGPSAGLFESLVSGHASGGLLIVATLRDDALGPDGPVATLITEATRVPGPGHRYRRVRHIKLAPLTQASIQALLADSLGRPLTEVETLARVITRKTAGVPLFVEQFLAELLERGALRPSPTGWRWDQADVELAHIPDDAVEMMHAKFSALDAEARELLGRAACIGARFGVSELALVSEAPRAQLAASCYALIDHGVLSSVGLELGFAHEGLRRAALAELEPEQQRVVHWILGRRLLEARAGVDEQLFEIVDHLNAGMPAELDEDLQIELAQLELRAGARSLDSGAYELALRYLEQGIALVASWTPIVAERGPSSEHYGLSFELHFARAQSLALAHSREQADEAFDELLRWRLEDHHFGRVVARRCRILRENGCEQQAVDLAFAAMARLGLEVARTGMRARAVLGMLRAARRVRALGREGLMSLPACADERAAALIEIVTEVKYSAFTVSPVLAMRLAAIHLDLVCRHGFHPSACGALADLAIGVSGALERPAEGVEMVETALALCERSATPARTRLGVIAPGLTLVFHRGRSFAEVTAIVNESYPLAHELGEFGAANFLAMRACHLPIEIGTHLSVLERRCAELRADLDRWGTKQAVTLVWLLHCWHVTLIGQAPNWEPSSSGSSSRGGLLDARIIDADMVLARGGTLTTACIHDVNRAISSLLLGDLRAAMSLALAVVGSVEQLAFNGPLIPQTALVIVVSVDRLRVAGEQPPTEALAAARRALRLLRRWARTGRDSYGHYAELALGMRAAASGRFARAADHLDRAWASARYQGCRWVEALVGECTAELLDQRGLSLLAEGAWRRAWDAYALWGAGAKLERLRVAKPGLFGELVRAETSSEQLERSSGIRLGPLGTRSERSGTRSERSSVASLDLDSVLHSVGVLSEDLGLERVSCRALDAAMTSAGADHGMLLLERDGELALVAHAGGATAATMVERAPTLRDASELAPATLINFVARTHQWLVLDDARDDPRFAADPYLQAHASRTVLALPILKRERRVGVLVLENRLTSHGFTPAIIETLRLIMDAAARVLDNARLHAALGRSEARWRSLVDSAPDVIALLDERGEIALLNRGGPFASMATGGSSTAGALTEASTLAWREAVAQVLDHGRAQQLELEFATPGGATSWYEARLAPVELAPDFIEPEPEPETESELESESEIESETETESESGASGLRRNAVVVATDVSARKQAEADKQLLENQLRQQQRLDSIGTLASGVAHEINNPIQGIMNYAELIAQSSGEPAVVEEFAAEITHESNRVATIVRNLLAFSRQEFDQRREFVEISGVIDTTLSLIRSILRKDHITLVLEPVVGNPRVHCQIQAIQQIIMNLITNARDALNQCYAGYDERKQIRVRVERLVRDTGKVWVRVVVEDAGSGINPEVLARIFDPFFTTKSRDQGTGLGLAVSHGIALDHGGELSVETTLGVGSRFYLDLPMVE</sequence>
<dbReference type="SMART" id="SM00065">
    <property type="entry name" value="GAF"/>
    <property type="match status" value="1"/>
</dbReference>
<feature type="compositionally biased region" description="Acidic residues" evidence="4">
    <location>
        <begin position="1614"/>
        <end position="1640"/>
    </location>
</feature>
<protein>
    <recommendedName>
        <fullName evidence="2">histidine kinase</fullName>
        <ecNumber evidence="2">2.7.13.3</ecNumber>
    </recommendedName>
</protein>
<dbReference type="InterPro" id="IPR041664">
    <property type="entry name" value="AAA_16"/>
</dbReference>
<dbReference type="PANTHER" id="PTHR43642">
    <property type="entry name" value="HYBRID SIGNAL TRANSDUCTION HISTIDINE KINASE G"/>
    <property type="match status" value="1"/>
</dbReference>
<dbReference type="GO" id="GO:0000155">
    <property type="term" value="F:phosphorelay sensor kinase activity"/>
    <property type="evidence" value="ECO:0007669"/>
    <property type="project" value="InterPro"/>
</dbReference>
<keyword evidence="7" id="KW-0808">Transferase</keyword>
<dbReference type="Gene3D" id="3.30.450.40">
    <property type="match status" value="1"/>
</dbReference>
<dbReference type="SUPFAM" id="SSF55874">
    <property type="entry name" value="ATPase domain of HSP90 chaperone/DNA topoisomerase II/histidine kinase"/>
    <property type="match status" value="1"/>
</dbReference>
<dbReference type="PRINTS" id="PR00344">
    <property type="entry name" value="BCTRLSENSOR"/>
</dbReference>
<dbReference type="Pfam" id="PF13191">
    <property type="entry name" value="AAA_16"/>
    <property type="match status" value="1"/>
</dbReference>
<feature type="domain" description="Protein kinase" evidence="5">
    <location>
        <begin position="8"/>
        <end position="287"/>
    </location>
</feature>
<dbReference type="InterPro" id="IPR035965">
    <property type="entry name" value="PAS-like_dom_sf"/>
</dbReference>
<dbReference type="InterPro" id="IPR027417">
    <property type="entry name" value="P-loop_NTPase"/>
</dbReference>
<dbReference type="InterPro" id="IPR011009">
    <property type="entry name" value="Kinase-like_dom_sf"/>
</dbReference>
<dbReference type="InterPro" id="IPR005467">
    <property type="entry name" value="His_kinase_dom"/>
</dbReference>
<feature type="domain" description="Histidine kinase" evidence="6">
    <location>
        <begin position="1690"/>
        <end position="1912"/>
    </location>
</feature>
<dbReference type="PANTHER" id="PTHR43642:SF1">
    <property type="entry name" value="HYBRID SIGNAL TRANSDUCTION HISTIDINE KINASE G"/>
    <property type="match status" value="1"/>
</dbReference>
<dbReference type="InterPro" id="IPR003594">
    <property type="entry name" value="HATPase_dom"/>
</dbReference>
<dbReference type="Gene3D" id="1.10.510.10">
    <property type="entry name" value="Transferase(Phosphotransferase) domain 1"/>
    <property type="match status" value="1"/>
</dbReference>
<dbReference type="Gene3D" id="3.30.200.20">
    <property type="entry name" value="Phosphorylase Kinase, domain 1"/>
    <property type="match status" value="1"/>
</dbReference>
<dbReference type="PROSITE" id="PS00108">
    <property type="entry name" value="PROTEIN_KINASE_ST"/>
    <property type="match status" value="1"/>
</dbReference>
<dbReference type="CDD" id="cd14014">
    <property type="entry name" value="STKc_PknB_like"/>
    <property type="match status" value="1"/>
</dbReference>
<dbReference type="InterPro" id="IPR036890">
    <property type="entry name" value="HATPase_C_sf"/>
</dbReference>
<evidence type="ECO:0000256" key="1">
    <source>
        <dbReference type="ARBA" id="ARBA00000085"/>
    </source>
</evidence>
<feature type="region of interest" description="Disordered" evidence="4">
    <location>
        <begin position="1313"/>
        <end position="1337"/>
    </location>
</feature>
<gene>
    <name evidence="7" type="primary">prkC_26</name>
    <name evidence="7" type="ORF">ENSA7_46950</name>
</gene>
<feature type="compositionally biased region" description="Basic and acidic residues" evidence="4">
    <location>
        <begin position="1326"/>
        <end position="1336"/>
    </location>
</feature>
<dbReference type="Pfam" id="PF02518">
    <property type="entry name" value="HATPase_c"/>
    <property type="match status" value="1"/>
</dbReference>
<proteinExistence type="predicted"/>
<dbReference type="InterPro" id="IPR003018">
    <property type="entry name" value="GAF"/>
</dbReference>
<dbReference type="Gene3D" id="1.10.287.130">
    <property type="match status" value="1"/>
</dbReference>
<keyword evidence="3" id="KW-0597">Phosphoprotein</keyword>
<dbReference type="RefSeq" id="WP_106091613.1">
    <property type="nucleotide sequence ID" value="NZ_PVNL01000096.1"/>
</dbReference>
<dbReference type="InterPro" id="IPR003661">
    <property type="entry name" value="HisK_dim/P_dom"/>
</dbReference>
<dbReference type="GO" id="GO:0005524">
    <property type="term" value="F:ATP binding"/>
    <property type="evidence" value="ECO:0007669"/>
    <property type="project" value="InterPro"/>
</dbReference>
<dbReference type="EC" id="2.7.13.3" evidence="2"/>
<evidence type="ECO:0000259" key="6">
    <source>
        <dbReference type="PROSITE" id="PS50109"/>
    </source>
</evidence>
<dbReference type="InterPro" id="IPR008271">
    <property type="entry name" value="Ser/Thr_kinase_AS"/>
</dbReference>
<reference evidence="7 8" key="1">
    <citation type="submission" date="2018-03" db="EMBL/GenBank/DDBJ databases">
        <title>Draft Genome Sequences of the Obligatory Marine Myxobacteria Enhygromyxa salina SWB007.</title>
        <authorList>
            <person name="Poehlein A."/>
            <person name="Moghaddam J.A."/>
            <person name="Harms H."/>
            <person name="Alanjari M."/>
            <person name="Koenig G.M."/>
            <person name="Daniel R."/>
            <person name="Schaeberle T.F."/>
        </authorList>
    </citation>
    <scope>NUCLEOTIDE SEQUENCE [LARGE SCALE GENOMIC DNA]</scope>
    <source>
        <strain evidence="7 8">SWB007</strain>
    </source>
</reference>
<dbReference type="Gene3D" id="3.30.565.10">
    <property type="entry name" value="Histidine kinase-like ATPase, C-terminal domain"/>
    <property type="match status" value="1"/>
</dbReference>
<name>A0A2S9YJG4_9BACT</name>
<dbReference type="InterPro" id="IPR000719">
    <property type="entry name" value="Prot_kinase_dom"/>
</dbReference>
<evidence type="ECO:0000256" key="3">
    <source>
        <dbReference type="ARBA" id="ARBA00022553"/>
    </source>
</evidence>
<organism evidence="7 8">
    <name type="scientific">Enhygromyxa salina</name>
    <dbReference type="NCBI Taxonomy" id="215803"/>
    <lineage>
        <taxon>Bacteria</taxon>
        <taxon>Pseudomonadati</taxon>
        <taxon>Myxococcota</taxon>
        <taxon>Polyangia</taxon>
        <taxon>Nannocystales</taxon>
        <taxon>Nannocystaceae</taxon>
        <taxon>Enhygromyxa</taxon>
    </lineage>
</organism>
<dbReference type="Proteomes" id="UP000238823">
    <property type="component" value="Unassembled WGS sequence"/>
</dbReference>
<dbReference type="SUPFAM" id="SSF55785">
    <property type="entry name" value="PYP-like sensor domain (PAS domain)"/>
    <property type="match status" value="1"/>
</dbReference>
<dbReference type="InterPro" id="IPR053159">
    <property type="entry name" value="Hybrid_Histidine_Kinase"/>
</dbReference>
<dbReference type="Pfam" id="PF01590">
    <property type="entry name" value="GAF"/>
    <property type="match status" value="1"/>
</dbReference>
<dbReference type="SMART" id="SM00388">
    <property type="entry name" value="HisKA"/>
    <property type="match status" value="1"/>
</dbReference>
<dbReference type="PROSITE" id="PS50011">
    <property type="entry name" value="PROTEIN_KINASE_DOM"/>
    <property type="match status" value="1"/>
</dbReference>